<comment type="caution">
    <text evidence="2">The sequence shown here is derived from an EMBL/GenBank/DDBJ whole genome shotgun (WGS) entry which is preliminary data.</text>
</comment>
<evidence type="ECO:0000313" key="3">
    <source>
        <dbReference type="Proteomes" id="UP000245207"/>
    </source>
</evidence>
<protein>
    <submittedName>
        <fullName evidence="2">F-box domain, Leucine-rich repeat domain, L domain-like protein</fullName>
    </submittedName>
</protein>
<feature type="region of interest" description="Disordered" evidence="1">
    <location>
        <begin position="1"/>
        <end position="55"/>
    </location>
</feature>
<sequence>MSSVTEIVPDVESSDVESSDEESSDEESSDFESSDEESSDEESSDFESSDVEFSDVESSDVDFSKVIFDDDDDSFGCLPGDIVLIILNKLIDLRALCLCKLVCFRFYLISHLVHTVSFTAPSDPKFDKCVYKSLKKFRRLKSLSIELPSTTKVVDPRYFFKWKINMVKKFSSFVFLSADAVCDLRETFPKDNVHDAKEEELDDIVLLCDKQKRRVLADCLVDARYRRRRFPLLENVSIKDTGKRGRISLTHEKIVELRNWICSDPETANERMNGLGNPLVMNGCDVPFLKLPACGYMMEGVSFFLLEVGDDDDDSFMRFNLDDFEDREEAAYSEAGMKIFTDIRAVGDGTSL</sequence>
<dbReference type="OrthoDB" id="1065058at2759"/>
<dbReference type="Proteomes" id="UP000245207">
    <property type="component" value="Unassembled WGS sequence"/>
</dbReference>
<keyword evidence="3" id="KW-1185">Reference proteome</keyword>
<dbReference type="AlphaFoldDB" id="A0A2U1N3L2"/>
<dbReference type="InterPro" id="IPR036047">
    <property type="entry name" value="F-box-like_dom_sf"/>
</dbReference>
<proteinExistence type="predicted"/>
<organism evidence="2 3">
    <name type="scientific">Artemisia annua</name>
    <name type="common">Sweet wormwood</name>
    <dbReference type="NCBI Taxonomy" id="35608"/>
    <lineage>
        <taxon>Eukaryota</taxon>
        <taxon>Viridiplantae</taxon>
        <taxon>Streptophyta</taxon>
        <taxon>Embryophyta</taxon>
        <taxon>Tracheophyta</taxon>
        <taxon>Spermatophyta</taxon>
        <taxon>Magnoliopsida</taxon>
        <taxon>eudicotyledons</taxon>
        <taxon>Gunneridae</taxon>
        <taxon>Pentapetalae</taxon>
        <taxon>asterids</taxon>
        <taxon>campanulids</taxon>
        <taxon>Asterales</taxon>
        <taxon>Asteraceae</taxon>
        <taxon>Asteroideae</taxon>
        <taxon>Anthemideae</taxon>
        <taxon>Artemisiinae</taxon>
        <taxon>Artemisia</taxon>
    </lineage>
</organism>
<dbReference type="EMBL" id="PKPP01003706">
    <property type="protein sequence ID" value="PWA68098.1"/>
    <property type="molecule type" value="Genomic_DNA"/>
</dbReference>
<dbReference type="SUPFAM" id="SSF81383">
    <property type="entry name" value="F-box domain"/>
    <property type="match status" value="1"/>
</dbReference>
<reference evidence="2 3" key="1">
    <citation type="journal article" date="2018" name="Mol. Plant">
        <title>The genome of Artemisia annua provides insight into the evolution of Asteraceae family and artemisinin biosynthesis.</title>
        <authorList>
            <person name="Shen Q."/>
            <person name="Zhang L."/>
            <person name="Liao Z."/>
            <person name="Wang S."/>
            <person name="Yan T."/>
            <person name="Shi P."/>
            <person name="Liu M."/>
            <person name="Fu X."/>
            <person name="Pan Q."/>
            <person name="Wang Y."/>
            <person name="Lv Z."/>
            <person name="Lu X."/>
            <person name="Zhang F."/>
            <person name="Jiang W."/>
            <person name="Ma Y."/>
            <person name="Chen M."/>
            <person name="Hao X."/>
            <person name="Li L."/>
            <person name="Tang Y."/>
            <person name="Lv G."/>
            <person name="Zhou Y."/>
            <person name="Sun X."/>
            <person name="Brodelius P.E."/>
            <person name="Rose J.K.C."/>
            <person name="Tang K."/>
        </authorList>
    </citation>
    <scope>NUCLEOTIDE SEQUENCE [LARGE SCALE GENOMIC DNA]</scope>
    <source>
        <strain evidence="3">cv. Huhao1</strain>
        <tissue evidence="2">Leaf</tissue>
    </source>
</reference>
<dbReference type="PANTHER" id="PTHR31215">
    <property type="entry name" value="OS05G0510400 PROTEIN-RELATED"/>
    <property type="match status" value="1"/>
</dbReference>
<dbReference type="InterPro" id="IPR044809">
    <property type="entry name" value="AUF1-like"/>
</dbReference>
<accession>A0A2U1N3L2</accession>
<evidence type="ECO:0000256" key="1">
    <source>
        <dbReference type="SAM" id="MobiDB-lite"/>
    </source>
</evidence>
<evidence type="ECO:0000313" key="2">
    <source>
        <dbReference type="EMBL" id="PWA68098.1"/>
    </source>
</evidence>
<feature type="compositionally biased region" description="Acidic residues" evidence="1">
    <location>
        <begin position="12"/>
        <end position="55"/>
    </location>
</feature>
<gene>
    <name evidence="2" type="ORF">CTI12_AA310000</name>
</gene>
<name>A0A2U1N3L2_ARTAN</name>